<comment type="caution">
    <text evidence="3">The sequence shown here is derived from an EMBL/GenBank/DDBJ whole genome shotgun (WGS) entry which is preliminary data.</text>
</comment>
<feature type="compositionally biased region" description="Basic and acidic residues" evidence="1">
    <location>
        <begin position="195"/>
        <end position="205"/>
    </location>
</feature>
<keyword evidence="2" id="KW-0812">Transmembrane</keyword>
<evidence type="ECO:0000313" key="4">
    <source>
        <dbReference type="Proteomes" id="UP001262754"/>
    </source>
</evidence>
<gene>
    <name evidence="3" type="ORF">J2800_002232</name>
</gene>
<feature type="transmembrane region" description="Helical" evidence="2">
    <location>
        <begin position="130"/>
        <end position="149"/>
    </location>
</feature>
<name>A0ABU1MZ83_9CAUL</name>
<keyword evidence="4" id="KW-1185">Reference proteome</keyword>
<sequence>MSKPQIRTITFWLYLTFGFSVGAVSAADPAVPGLARVIAIPAAVGICYLIFQSQLAVIRNLYRRERKTQAPEDQPASTSVFRTAREAFSLRGGLSDRSPAMTFLFVGSVIVALSFVRAVAQGLHLPLIDLLINGLIGVFVGVVVISAGFQRMHDRGRSGWWLLVFFGPIQATRAPHHVRTSVAPSQSRQLPQRRRQSETKRRYPP</sequence>
<keyword evidence="2" id="KW-1133">Transmembrane helix</keyword>
<feature type="region of interest" description="Disordered" evidence="1">
    <location>
        <begin position="178"/>
        <end position="205"/>
    </location>
</feature>
<dbReference type="InterPro" id="IPR008523">
    <property type="entry name" value="DUF805"/>
</dbReference>
<feature type="transmembrane region" description="Helical" evidence="2">
    <location>
        <begin position="100"/>
        <end position="118"/>
    </location>
</feature>
<dbReference type="Pfam" id="PF05656">
    <property type="entry name" value="DUF805"/>
    <property type="match status" value="1"/>
</dbReference>
<protein>
    <submittedName>
        <fullName evidence="3">Uncharacterized membrane protein YhaH (DUF805 family)</fullName>
    </submittedName>
</protein>
<keyword evidence="2" id="KW-0472">Membrane</keyword>
<accession>A0ABU1MZ83</accession>
<dbReference type="EMBL" id="JAVDRL010000006">
    <property type="protein sequence ID" value="MDR6531485.1"/>
    <property type="molecule type" value="Genomic_DNA"/>
</dbReference>
<evidence type="ECO:0000256" key="2">
    <source>
        <dbReference type="SAM" id="Phobius"/>
    </source>
</evidence>
<proteinExistence type="predicted"/>
<dbReference type="Proteomes" id="UP001262754">
    <property type="component" value="Unassembled WGS sequence"/>
</dbReference>
<evidence type="ECO:0000256" key="1">
    <source>
        <dbReference type="SAM" id="MobiDB-lite"/>
    </source>
</evidence>
<evidence type="ECO:0000313" key="3">
    <source>
        <dbReference type="EMBL" id="MDR6531485.1"/>
    </source>
</evidence>
<dbReference type="RefSeq" id="WP_310031427.1">
    <property type="nucleotide sequence ID" value="NZ_JAVDRL010000006.1"/>
</dbReference>
<reference evidence="3 4" key="1">
    <citation type="submission" date="2023-07" db="EMBL/GenBank/DDBJ databases">
        <title>Sorghum-associated microbial communities from plants grown in Nebraska, USA.</title>
        <authorList>
            <person name="Schachtman D."/>
        </authorList>
    </citation>
    <scope>NUCLEOTIDE SEQUENCE [LARGE SCALE GENOMIC DNA]</scope>
    <source>
        <strain evidence="3 4">DS2154</strain>
    </source>
</reference>
<feature type="transmembrane region" description="Helical" evidence="2">
    <location>
        <begin position="36"/>
        <end position="58"/>
    </location>
</feature>
<organism evidence="3 4">
    <name type="scientific">Caulobacter rhizosphaerae</name>
    <dbReference type="NCBI Taxonomy" id="2010972"/>
    <lineage>
        <taxon>Bacteria</taxon>
        <taxon>Pseudomonadati</taxon>
        <taxon>Pseudomonadota</taxon>
        <taxon>Alphaproteobacteria</taxon>
        <taxon>Caulobacterales</taxon>
        <taxon>Caulobacteraceae</taxon>
        <taxon>Caulobacter</taxon>
    </lineage>
</organism>